<keyword evidence="2" id="KW-1003">Cell membrane</keyword>
<evidence type="ECO:0000256" key="1">
    <source>
        <dbReference type="ARBA" id="ARBA00004651"/>
    </source>
</evidence>
<keyword evidence="5 6" id="KW-0472">Membrane</keyword>
<dbReference type="Proteomes" id="UP001288778">
    <property type="component" value="Unassembled WGS sequence"/>
</dbReference>
<dbReference type="EMBL" id="WNUI01000105">
    <property type="protein sequence ID" value="MDZ4910253.1"/>
    <property type="molecule type" value="Genomic_DNA"/>
</dbReference>
<dbReference type="GO" id="GO:0005886">
    <property type="term" value="C:plasma membrane"/>
    <property type="evidence" value="ECO:0007669"/>
    <property type="project" value="UniProtKB-SubCell"/>
</dbReference>
<protein>
    <submittedName>
        <fullName evidence="8">FtsX-like permease family protein</fullName>
    </submittedName>
</protein>
<evidence type="ECO:0000256" key="2">
    <source>
        <dbReference type="ARBA" id="ARBA00022475"/>
    </source>
</evidence>
<dbReference type="InterPro" id="IPR003838">
    <property type="entry name" value="ABC3_permease_C"/>
</dbReference>
<reference evidence="8" key="1">
    <citation type="submission" date="2019-11" db="EMBL/GenBank/DDBJ databases">
        <title>Characterization of Clostridium perfringens isolates from swine manure treated agricultural soils.</title>
        <authorList>
            <person name="Wushke S.T."/>
        </authorList>
    </citation>
    <scope>NUCLEOTIDE SEQUENCE</scope>
    <source>
        <strain evidence="8">X94</strain>
    </source>
</reference>
<evidence type="ECO:0000259" key="7">
    <source>
        <dbReference type="Pfam" id="PF02687"/>
    </source>
</evidence>
<evidence type="ECO:0000313" key="8">
    <source>
        <dbReference type="EMBL" id="MDZ4910253.1"/>
    </source>
</evidence>
<dbReference type="InterPro" id="IPR052536">
    <property type="entry name" value="ABC-4_Integral_Memb_Prot"/>
</dbReference>
<dbReference type="PANTHER" id="PTHR46795:SF3">
    <property type="entry name" value="ABC TRANSPORTER PERMEASE"/>
    <property type="match status" value="1"/>
</dbReference>
<feature type="non-terminal residue" evidence="8">
    <location>
        <position position="164"/>
    </location>
</feature>
<keyword evidence="3 6" id="KW-0812">Transmembrane</keyword>
<evidence type="ECO:0000256" key="6">
    <source>
        <dbReference type="SAM" id="Phobius"/>
    </source>
</evidence>
<keyword evidence="4 6" id="KW-1133">Transmembrane helix</keyword>
<feature type="domain" description="ABC3 transporter permease C-terminal" evidence="7">
    <location>
        <begin position="64"/>
        <end position="159"/>
    </location>
</feature>
<sequence length="164" mass="18347">MYSKIAFKNVRKSFKDYTIYFLTLTLAVCIFYSFNSIESQKAMMEMNASSSKSVDALASIISYVSVFIAFILGSLILYANNFLIKRRNKELGSYMTLGMSKNKISRILILETVIVGIFSLISGLIIGLIASQGLSVLVAKLFDFKMSGYTFIISTQSIIKTILY</sequence>
<evidence type="ECO:0000256" key="4">
    <source>
        <dbReference type="ARBA" id="ARBA00022989"/>
    </source>
</evidence>
<proteinExistence type="predicted"/>
<comment type="caution">
    <text evidence="8">The sequence shown here is derived from an EMBL/GenBank/DDBJ whole genome shotgun (WGS) entry which is preliminary data.</text>
</comment>
<dbReference type="PANTHER" id="PTHR46795">
    <property type="entry name" value="ABC TRANSPORTER PERMEASE-RELATED-RELATED"/>
    <property type="match status" value="1"/>
</dbReference>
<accession>A0AAW9HY01</accession>
<evidence type="ECO:0000256" key="5">
    <source>
        <dbReference type="ARBA" id="ARBA00023136"/>
    </source>
</evidence>
<feature type="transmembrane region" description="Helical" evidence="6">
    <location>
        <begin position="107"/>
        <end position="134"/>
    </location>
</feature>
<dbReference type="RefSeq" id="WP_322395513.1">
    <property type="nucleotide sequence ID" value="NZ_WNUI01000105.1"/>
</dbReference>
<evidence type="ECO:0000313" key="9">
    <source>
        <dbReference type="Proteomes" id="UP001288778"/>
    </source>
</evidence>
<name>A0AAW9HY01_CLOPF</name>
<dbReference type="Pfam" id="PF02687">
    <property type="entry name" value="FtsX"/>
    <property type="match status" value="1"/>
</dbReference>
<organism evidence="8 9">
    <name type="scientific">Clostridium perfringens</name>
    <dbReference type="NCBI Taxonomy" id="1502"/>
    <lineage>
        <taxon>Bacteria</taxon>
        <taxon>Bacillati</taxon>
        <taxon>Bacillota</taxon>
        <taxon>Clostridia</taxon>
        <taxon>Eubacteriales</taxon>
        <taxon>Clostridiaceae</taxon>
        <taxon>Clostridium</taxon>
    </lineage>
</organism>
<comment type="subcellular location">
    <subcellularLocation>
        <location evidence="1">Cell membrane</location>
        <topology evidence="1">Multi-pass membrane protein</topology>
    </subcellularLocation>
</comment>
<dbReference type="AlphaFoldDB" id="A0AAW9HY01"/>
<feature type="transmembrane region" description="Helical" evidence="6">
    <location>
        <begin position="17"/>
        <end position="37"/>
    </location>
</feature>
<feature type="transmembrane region" description="Helical" evidence="6">
    <location>
        <begin position="57"/>
        <end position="79"/>
    </location>
</feature>
<evidence type="ECO:0000256" key="3">
    <source>
        <dbReference type="ARBA" id="ARBA00022692"/>
    </source>
</evidence>
<gene>
    <name evidence="8" type="ORF">GNF68_14650</name>
</gene>